<dbReference type="EMBL" id="DSOL01000133">
    <property type="protein sequence ID" value="HEN27911.1"/>
    <property type="molecule type" value="Genomic_DNA"/>
</dbReference>
<dbReference type="InterPro" id="IPR002109">
    <property type="entry name" value="Glutaredoxin"/>
</dbReference>
<dbReference type="SUPFAM" id="SSF52833">
    <property type="entry name" value="Thioredoxin-like"/>
    <property type="match status" value="1"/>
</dbReference>
<dbReference type="InterPro" id="IPR036249">
    <property type="entry name" value="Thioredoxin-like_sf"/>
</dbReference>
<dbReference type="CDD" id="cd02976">
    <property type="entry name" value="NrdH"/>
    <property type="match status" value="1"/>
</dbReference>
<evidence type="ECO:0000259" key="1">
    <source>
        <dbReference type="Pfam" id="PF00462"/>
    </source>
</evidence>
<feature type="domain" description="Glutaredoxin" evidence="1">
    <location>
        <begin position="15"/>
        <end position="77"/>
    </location>
</feature>
<reference evidence="2" key="1">
    <citation type="journal article" date="2020" name="mSystems">
        <title>Genome- and Community-Level Interaction Insights into Carbon Utilization and Element Cycling Functions of Hydrothermarchaeota in Hydrothermal Sediment.</title>
        <authorList>
            <person name="Zhou Z."/>
            <person name="Liu Y."/>
            <person name="Xu W."/>
            <person name="Pan J."/>
            <person name="Luo Z.H."/>
            <person name="Li M."/>
        </authorList>
    </citation>
    <scope>NUCLEOTIDE SEQUENCE [LARGE SCALE GENOMIC DNA]</scope>
    <source>
        <strain evidence="2">SpSt-34</strain>
    </source>
</reference>
<sequence length="94" mass="10872">MNFIRVPGENKKHKVLMYALSTCAWCKRAKRFLNENKVEYEYVDVDLCSAEEKENISKEILSKGGSLSYPTILVDDKILITGFRKDKLKEVLDL</sequence>
<evidence type="ECO:0000313" key="2">
    <source>
        <dbReference type="EMBL" id="HEN27911.1"/>
    </source>
</evidence>
<name>A0A7C2P1I9_UNCW3</name>
<organism evidence="2">
    <name type="scientific">candidate division WOR-3 bacterium</name>
    <dbReference type="NCBI Taxonomy" id="2052148"/>
    <lineage>
        <taxon>Bacteria</taxon>
        <taxon>Bacteria division WOR-3</taxon>
    </lineage>
</organism>
<proteinExistence type="predicted"/>
<accession>A0A7C2P1I9</accession>
<dbReference type="InterPro" id="IPR051548">
    <property type="entry name" value="Grx-like_ET"/>
</dbReference>
<dbReference type="GO" id="GO:0045454">
    <property type="term" value="P:cell redox homeostasis"/>
    <property type="evidence" value="ECO:0007669"/>
    <property type="project" value="TreeGrafter"/>
</dbReference>
<dbReference type="PANTHER" id="PTHR34386:SF1">
    <property type="entry name" value="GLUTAREDOXIN-LIKE PROTEIN NRDH"/>
    <property type="match status" value="1"/>
</dbReference>
<dbReference type="AlphaFoldDB" id="A0A7C2P1I9"/>
<protein>
    <submittedName>
        <fullName evidence="2">Glutaredoxin family protein</fullName>
    </submittedName>
</protein>
<dbReference type="PANTHER" id="PTHR34386">
    <property type="entry name" value="GLUTAREDOXIN"/>
    <property type="match status" value="1"/>
</dbReference>
<dbReference type="Gene3D" id="3.40.30.10">
    <property type="entry name" value="Glutaredoxin"/>
    <property type="match status" value="1"/>
</dbReference>
<dbReference type="Pfam" id="PF00462">
    <property type="entry name" value="Glutaredoxin"/>
    <property type="match status" value="1"/>
</dbReference>
<gene>
    <name evidence="2" type="ORF">ENQ77_04495</name>
</gene>
<dbReference type="GO" id="GO:0009055">
    <property type="term" value="F:electron transfer activity"/>
    <property type="evidence" value="ECO:0007669"/>
    <property type="project" value="TreeGrafter"/>
</dbReference>
<comment type="caution">
    <text evidence="2">The sequence shown here is derived from an EMBL/GenBank/DDBJ whole genome shotgun (WGS) entry which is preliminary data.</text>
</comment>
<dbReference type="PROSITE" id="PS51354">
    <property type="entry name" value="GLUTAREDOXIN_2"/>
    <property type="match status" value="1"/>
</dbReference>